<feature type="region of interest" description="Disordered" evidence="2">
    <location>
        <begin position="516"/>
        <end position="594"/>
    </location>
</feature>
<organism evidence="4 5">
    <name type="scientific">Gloeophyllum trabeum (strain ATCC 11539 / FP-39264 / Madison 617)</name>
    <name type="common">Brown rot fungus</name>
    <dbReference type="NCBI Taxonomy" id="670483"/>
    <lineage>
        <taxon>Eukaryota</taxon>
        <taxon>Fungi</taxon>
        <taxon>Dikarya</taxon>
        <taxon>Basidiomycota</taxon>
        <taxon>Agaricomycotina</taxon>
        <taxon>Agaricomycetes</taxon>
        <taxon>Gloeophyllales</taxon>
        <taxon>Gloeophyllaceae</taxon>
        <taxon>Gloeophyllum</taxon>
    </lineage>
</organism>
<feature type="region of interest" description="Disordered" evidence="2">
    <location>
        <begin position="455"/>
        <end position="483"/>
    </location>
</feature>
<keyword evidence="1" id="KW-0862">Zinc</keyword>
<dbReference type="RefSeq" id="XP_007861149.1">
    <property type="nucleotide sequence ID" value="XM_007862958.1"/>
</dbReference>
<dbReference type="OrthoDB" id="3168046at2759"/>
<dbReference type="AlphaFoldDB" id="S7QMN6"/>
<dbReference type="EMBL" id="KB469296">
    <property type="protein sequence ID" value="EPQ60831.1"/>
    <property type="molecule type" value="Genomic_DNA"/>
</dbReference>
<dbReference type="PROSITE" id="PS50157">
    <property type="entry name" value="ZINC_FINGER_C2H2_2"/>
    <property type="match status" value="1"/>
</dbReference>
<keyword evidence="1" id="KW-0479">Metal-binding</keyword>
<dbReference type="KEGG" id="gtr:GLOTRDRAFT_90194"/>
<feature type="domain" description="C2H2-type" evidence="3">
    <location>
        <begin position="488"/>
        <end position="515"/>
    </location>
</feature>
<feature type="region of interest" description="Disordered" evidence="2">
    <location>
        <begin position="306"/>
        <end position="370"/>
    </location>
</feature>
<feature type="compositionally biased region" description="Polar residues" evidence="2">
    <location>
        <begin position="455"/>
        <end position="466"/>
    </location>
</feature>
<feature type="region of interest" description="Disordered" evidence="2">
    <location>
        <begin position="21"/>
        <end position="55"/>
    </location>
</feature>
<evidence type="ECO:0000313" key="4">
    <source>
        <dbReference type="EMBL" id="EPQ60831.1"/>
    </source>
</evidence>
<gene>
    <name evidence="4" type="ORF">GLOTRDRAFT_90194</name>
</gene>
<keyword evidence="1" id="KW-0863">Zinc-finger</keyword>
<accession>S7QMN6</accession>
<dbReference type="InterPro" id="IPR013087">
    <property type="entry name" value="Znf_C2H2_type"/>
</dbReference>
<feature type="compositionally biased region" description="Low complexity" evidence="2">
    <location>
        <begin position="344"/>
        <end position="360"/>
    </location>
</feature>
<evidence type="ECO:0000259" key="3">
    <source>
        <dbReference type="PROSITE" id="PS50157"/>
    </source>
</evidence>
<evidence type="ECO:0000313" key="5">
    <source>
        <dbReference type="Proteomes" id="UP000030669"/>
    </source>
</evidence>
<dbReference type="GO" id="GO:0008270">
    <property type="term" value="F:zinc ion binding"/>
    <property type="evidence" value="ECO:0007669"/>
    <property type="project" value="UniProtKB-KW"/>
</dbReference>
<dbReference type="Proteomes" id="UP000030669">
    <property type="component" value="Unassembled WGS sequence"/>
</dbReference>
<name>S7QMN6_GLOTA</name>
<dbReference type="HOGENOM" id="CLU_386859_0_0_1"/>
<reference evidence="4 5" key="1">
    <citation type="journal article" date="2012" name="Science">
        <title>The Paleozoic origin of enzymatic lignin decomposition reconstructed from 31 fungal genomes.</title>
        <authorList>
            <person name="Floudas D."/>
            <person name="Binder M."/>
            <person name="Riley R."/>
            <person name="Barry K."/>
            <person name="Blanchette R.A."/>
            <person name="Henrissat B."/>
            <person name="Martinez A.T."/>
            <person name="Otillar R."/>
            <person name="Spatafora J.W."/>
            <person name="Yadav J.S."/>
            <person name="Aerts A."/>
            <person name="Benoit I."/>
            <person name="Boyd A."/>
            <person name="Carlson A."/>
            <person name="Copeland A."/>
            <person name="Coutinho P.M."/>
            <person name="de Vries R.P."/>
            <person name="Ferreira P."/>
            <person name="Findley K."/>
            <person name="Foster B."/>
            <person name="Gaskell J."/>
            <person name="Glotzer D."/>
            <person name="Gorecki P."/>
            <person name="Heitman J."/>
            <person name="Hesse C."/>
            <person name="Hori C."/>
            <person name="Igarashi K."/>
            <person name="Jurgens J.A."/>
            <person name="Kallen N."/>
            <person name="Kersten P."/>
            <person name="Kohler A."/>
            <person name="Kuees U."/>
            <person name="Kumar T.K.A."/>
            <person name="Kuo A."/>
            <person name="LaButti K."/>
            <person name="Larrondo L.F."/>
            <person name="Lindquist E."/>
            <person name="Ling A."/>
            <person name="Lombard V."/>
            <person name="Lucas S."/>
            <person name="Lundell T."/>
            <person name="Martin R."/>
            <person name="McLaughlin D.J."/>
            <person name="Morgenstern I."/>
            <person name="Morin E."/>
            <person name="Murat C."/>
            <person name="Nagy L.G."/>
            <person name="Nolan M."/>
            <person name="Ohm R.A."/>
            <person name="Patyshakuliyeva A."/>
            <person name="Rokas A."/>
            <person name="Ruiz-Duenas F.J."/>
            <person name="Sabat G."/>
            <person name="Salamov A."/>
            <person name="Samejima M."/>
            <person name="Schmutz J."/>
            <person name="Slot J.C."/>
            <person name="St John F."/>
            <person name="Stenlid J."/>
            <person name="Sun H."/>
            <person name="Sun S."/>
            <person name="Syed K."/>
            <person name="Tsang A."/>
            <person name="Wiebenga A."/>
            <person name="Young D."/>
            <person name="Pisabarro A."/>
            <person name="Eastwood D.C."/>
            <person name="Martin F."/>
            <person name="Cullen D."/>
            <person name="Grigoriev I.V."/>
            <person name="Hibbett D.S."/>
        </authorList>
    </citation>
    <scope>NUCLEOTIDE SEQUENCE [LARGE SCALE GENOMIC DNA]</scope>
    <source>
        <strain evidence="4 5">ATCC 11539</strain>
    </source>
</reference>
<dbReference type="GeneID" id="19309237"/>
<keyword evidence="5" id="KW-1185">Reference proteome</keyword>
<protein>
    <recommendedName>
        <fullName evidence="3">C2H2-type domain-containing protein</fullName>
    </recommendedName>
</protein>
<evidence type="ECO:0000256" key="1">
    <source>
        <dbReference type="PROSITE-ProRule" id="PRU00042"/>
    </source>
</evidence>
<sequence>MQSSSPLPSVRFILELSLRDRPASATGDSLPPPQPSSSNVKARVEVDAENTATSSSIGSVDLRRQFPACNEETGANKICGRWPSEIPSDMVSVFRADPFAFRRRMPSDGDPDSIVEMDVDPEPVSSPSLHFAATGPLPMFAHTFQLPLLDESLDQFHSVKAEDVPANHGMQVDHPMPTRPATPVNNLMKNLDEEDGSYFPADASQITHGYSVPPTPSEYVDSRICAPQQPMPTRARPFMDHGFPLESRRIYPDEPPVFNPYFGPFHHAFSDRPPQVSDWPPQAQFPRRQSGIANMSHSLVPIHVDTRRPRNDSMGHPGISPSSSLSSVSSGPSLSSCRTTPTLSPASSMSDISSYSSMSSTAVPRSSLGGPRVETQGFNLVPLPPHAAFFTDSYWRGNPSVPGPHQESRYQVDTSQARIPYADVYPETYLPHAFPVHAPRPIATDLPLYLLQQRGNSQSHVQSPNERSQKSSKSKTQAKSGPQVRTVYPCHLCPRKFNLPNGLAIHIKWHRGIAQKEKTDQPKVEGKSQSGPKDALGRDEKIAVDQSPSRRSDAAEGSLKNDPDPVMVMPPHLPRRRTTALAHSPTDSSSRGRIFPEAIDDSSACVGLGLFLPQDSGSAPFYENSAHVFLEVSLVRWVTIQDRPRVEILGLSRRYPPPRRESLVPSCLTLGLRNPQISVDKGFHSWPANVSRMTSTTRLRGVCTIEVATPSVVR</sequence>
<proteinExistence type="predicted"/>
<feature type="compositionally biased region" description="Basic and acidic residues" evidence="2">
    <location>
        <begin position="535"/>
        <end position="563"/>
    </location>
</feature>
<feature type="compositionally biased region" description="Basic and acidic residues" evidence="2">
    <location>
        <begin position="516"/>
        <end position="526"/>
    </location>
</feature>
<dbReference type="PROSITE" id="PS00028">
    <property type="entry name" value="ZINC_FINGER_C2H2_1"/>
    <property type="match status" value="1"/>
</dbReference>
<feature type="compositionally biased region" description="Low complexity" evidence="2">
    <location>
        <begin position="320"/>
        <end position="336"/>
    </location>
</feature>
<evidence type="ECO:0000256" key="2">
    <source>
        <dbReference type="SAM" id="MobiDB-lite"/>
    </source>
</evidence>